<dbReference type="InterPro" id="IPR036086">
    <property type="entry name" value="ParB/Sulfiredoxin_sf"/>
</dbReference>
<dbReference type="GO" id="GO:0005694">
    <property type="term" value="C:chromosome"/>
    <property type="evidence" value="ECO:0007669"/>
    <property type="project" value="TreeGrafter"/>
</dbReference>
<reference evidence="7 8" key="2">
    <citation type="journal article" date="2020" name="MBio">
        <title>Isolation and Molecular Analysis of a Novel Neorickettsia Species That Causes Potomac Horse Fever.</title>
        <authorList>
            <person name="Teymournejad O."/>
            <person name="Lin M."/>
            <person name="Bekebrede H."/>
            <person name="Kamr A."/>
            <person name="Toribio R.E."/>
            <person name="Arroyo L.G."/>
            <person name="Baird J.D."/>
            <person name="Rikihisa Y."/>
        </authorList>
    </citation>
    <scope>NUCLEOTIDE SEQUENCE [LARGE SCALE GENOMIC DNA]</scope>
    <source>
        <strain evidence="7 8">Fin17</strain>
    </source>
</reference>
<proteinExistence type="inferred from homology"/>
<accession>A0A6P1GBK0</accession>
<dbReference type="InterPro" id="IPR004437">
    <property type="entry name" value="ParB/RepB/Spo0J"/>
</dbReference>
<dbReference type="SMART" id="SM00470">
    <property type="entry name" value="ParB"/>
    <property type="match status" value="1"/>
</dbReference>
<dbReference type="InterPro" id="IPR050336">
    <property type="entry name" value="Chromosome_partition/occlusion"/>
</dbReference>
<dbReference type="FunFam" id="1.10.10.2830:FF:000001">
    <property type="entry name" value="Chromosome partitioning protein ParB"/>
    <property type="match status" value="1"/>
</dbReference>
<dbReference type="RefSeq" id="WP_160096043.1">
    <property type="nucleotide sequence ID" value="NZ_CP047224.1"/>
</dbReference>
<protein>
    <recommendedName>
        <fullName evidence="2">Probable chromosome-partitioning protein ParB</fullName>
    </recommendedName>
</protein>
<evidence type="ECO:0000256" key="2">
    <source>
        <dbReference type="ARBA" id="ARBA00022372"/>
    </source>
</evidence>
<comment type="similarity">
    <text evidence="1">Belongs to the ParB family.</text>
</comment>
<dbReference type="Gene3D" id="3.90.1530.30">
    <property type="match status" value="1"/>
</dbReference>
<dbReference type="AlphaFoldDB" id="A0A6P1GBK0"/>
<dbReference type="Proteomes" id="UP000464912">
    <property type="component" value="Chromosome"/>
</dbReference>
<dbReference type="EMBL" id="CP047224">
    <property type="protein sequence ID" value="QHD65544.1"/>
    <property type="molecule type" value="Genomic_DNA"/>
</dbReference>
<dbReference type="PANTHER" id="PTHR33375:SF1">
    <property type="entry name" value="CHROMOSOME-PARTITIONING PROTEIN PARB-RELATED"/>
    <property type="match status" value="1"/>
</dbReference>
<evidence type="ECO:0000259" key="6">
    <source>
        <dbReference type="SMART" id="SM00470"/>
    </source>
</evidence>
<dbReference type="FunFam" id="3.90.1530.30:FF:000001">
    <property type="entry name" value="Chromosome partitioning protein ParB"/>
    <property type="match status" value="1"/>
</dbReference>
<dbReference type="NCBIfam" id="TIGR00180">
    <property type="entry name" value="parB_part"/>
    <property type="match status" value="1"/>
</dbReference>
<dbReference type="GO" id="GO:0003677">
    <property type="term" value="F:DNA binding"/>
    <property type="evidence" value="ECO:0007669"/>
    <property type="project" value="UniProtKB-KW"/>
</dbReference>
<dbReference type="InterPro" id="IPR041468">
    <property type="entry name" value="HTH_ParB/Spo0J"/>
</dbReference>
<dbReference type="InterPro" id="IPR057240">
    <property type="entry name" value="ParB_dimer_C"/>
</dbReference>
<dbReference type="Pfam" id="PF17762">
    <property type="entry name" value="HTH_ParB"/>
    <property type="match status" value="1"/>
</dbReference>
<dbReference type="Pfam" id="PF23552">
    <property type="entry name" value="ParB_C"/>
    <property type="match status" value="1"/>
</dbReference>
<dbReference type="Gene3D" id="1.10.10.2830">
    <property type="match status" value="1"/>
</dbReference>
<keyword evidence="8" id="KW-1185">Reference proteome</keyword>
<keyword evidence="3" id="KW-0159">Chromosome partition</keyword>
<reference evidence="7 8" key="1">
    <citation type="journal article" date="2020" name="MBio">
        <title>Erratum for Teymournejad et al., 'Isolation and Molecular Analysis of a Novel Neorickettsia Species That Causes Potomac Horse Fever'.</title>
        <authorList>
            <person name="Teymournejad O."/>
            <person name="Lin M."/>
            <person name="Bekebrede H."/>
            <person name="Kamr A."/>
            <person name="Toribio R.E."/>
            <person name="Arroyo L.G."/>
            <person name="Baird J.D."/>
            <person name="Rikihisa Y."/>
        </authorList>
    </citation>
    <scope>NUCLEOTIDE SEQUENCE [LARGE SCALE GENOMIC DNA]</scope>
    <source>
        <strain evidence="7 8">Fin17</strain>
    </source>
</reference>
<dbReference type="KEGG" id="nef:GP480_00005"/>
<dbReference type="Pfam" id="PF02195">
    <property type="entry name" value="ParB_N"/>
    <property type="match status" value="1"/>
</dbReference>
<evidence type="ECO:0000313" key="7">
    <source>
        <dbReference type="EMBL" id="QHD65544.1"/>
    </source>
</evidence>
<name>A0A6P1GBK0_9RICK</name>
<dbReference type="InterPro" id="IPR003115">
    <property type="entry name" value="ParB_N"/>
</dbReference>
<evidence type="ECO:0000256" key="5">
    <source>
        <dbReference type="ARBA" id="ARBA00025472"/>
    </source>
</evidence>
<dbReference type="SUPFAM" id="SSF110849">
    <property type="entry name" value="ParB/Sulfiredoxin"/>
    <property type="match status" value="1"/>
</dbReference>
<evidence type="ECO:0000256" key="4">
    <source>
        <dbReference type="ARBA" id="ARBA00023125"/>
    </source>
</evidence>
<dbReference type="CDD" id="cd16393">
    <property type="entry name" value="SPO0J_N"/>
    <property type="match status" value="1"/>
</dbReference>
<keyword evidence="4" id="KW-0238">DNA-binding</keyword>
<organism evidence="7 8">
    <name type="scientific">Neorickettsia findlayensis</name>
    <dbReference type="NCBI Taxonomy" id="2686014"/>
    <lineage>
        <taxon>Bacteria</taxon>
        <taxon>Pseudomonadati</taxon>
        <taxon>Pseudomonadota</taxon>
        <taxon>Alphaproteobacteria</taxon>
        <taxon>Rickettsiales</taxon>
        <taxon>Anaplasmataceae</taxon>
        <taxon>Neorickettsia</taxon>
    </lineage>
</organism>
<dbReference type="GO" id="GO:0007059">
    <property type="term" value="P:chromosome segregation"/>
    <property type="evidence" value="ECO:0007669"/>
    <property type="project" value="UniProtKB-KW"/>
</dbReference>
<feature type="domain" description="ParB-like N-terminal" evidence="6">
    <location>
        <begin position="8"/>
        <end position="97"/>
    </location>
</feature>
<evidence type="ECO:0000256" key="3">
    <source>
        <dbReference type="ARBA" id="ARBA00022829"/>
    </source>
</evidence>
<dbReference type="PANTHER" id="PTHR33375">
    <property type="entry name" value="CHROMOSOME-PARTITIONING PROTEIN PARB-RELATED"/>
    <property type="match status" value="1"/>
</dbReference>
<comment type="function">
    <text evidence="5">Involved in chromosome partition. Localize to both poles of the predivisional cell following completion of DNA replication. Binds to the DNA origin of replication.</text>
</comment>
<evidence type="ECO:0000256" key="1">
    <source>
        <dbReference type="ARBA" id="ARBA00006295"/>
    </source>
</evidence>
<evidence type="ECO:0000313" key="8">
    <source>
        <dbReference type="Proteomes" id="UP000464912"/>
    </source>
</evidence>
<sequence>MGLKENIVYLKLSEIDVNDFQPRKVFDEASIVELEESIKKNGLIQPIIVRKFGERYKLVAGERRFRAMRNLGEETIPSIIRDFTDKSSLQVAIVENIQRKDLTPLEEAEAYKRLIDEFNYKHLELASIVGKSRSHVTNHLRILSLPKRVKELLEENKISLGHVKLLINVKDSEKIAEKIARLSLSVRQVENLLKGAYEKKNSHVNKKSHELCMLENKISERLGMKVTITDSEKENGNVKITFKNLDELQNILERLS</sequence>
<gene>
    <name evidence="7" type="ORF">GP480_00005</name>
</gene>
<dbReference type="SUPFAM" id="SSF109709">
    <property type="entry name" value="KorB DNA-binding domain-like"/>
    <property type="match status" value="1"/>
</dbReference>